<accession>A0A5N5G004</accession>
<dbReference type="EMBL" id="SMOL01000553">
    <property type="protein sequence ID" value="KAB2608437.1"/>
    <property type="molecule type" value="Genomic_DNA"/>
</dbReference>
<reference evidence="2 3" key="1">
    <citation type="submission" date="2019-09" db="EMBL/GenBank/DDBJ databases">
        <authorList>
            <person name="Ou C."/>
        </authorList>
    </citation>
    <scope>NUCLEOTIDE SEQUENCE [LARGE SCALE GENOMIC DNA]</scope>
    <source>
        <strain evidence="2">S2</strain>
        <tissue evidence="2">Leaf</tissue>
    </source>
</reference>
<keyword evidence="3" id="KW-1185">Reference proteome</keyword>
<dbReference type="AlphaFoldDB" id="A0A5N5G004"/>
<protein>
    <submittedName>
        <fullName evidence="2">Uncharacterized protein</fullName>
    </submittedName>
</protein>
<dbReference type="Proteomes" id="UP000327157">
    <property type="component" value="Chromosome 14"/>
</dbReference>
<evidence type="ECO:0000256" key="1">
    <source>
        <dbReference type="SAM" id="MobiDB-lite"/>
    </source>
</evidence>
<organism evidence="2 3">
    <name type="scientific">Pyrus ussuriensis x Pyrus communis</name>
    <dbReference type="NCBI Taxonomy" id="2448454"/>
    <lineage>
        <taxon>Eukaryota</taxon>
        <taxon>Viridiplantae</taxon>
        <taxon>Streptophyta</taxon>
        <taxon>Embryophyta</taxon>
        <taxon>Tracheophyta</taxon>
        <taxon>Spermatophyta</taxon>
        <taxon>Magnoliopsida</taxon>
        <taxon>eudicotyledons</taxon>
        <taxon>Gunneridae</taxon>
        <taxon>Pentapetalae</taxon>
        <taxon>rosids</taxon>
        <taxon>fabids</taxon>
        <taxon>Rosales</taxon>
        <taxon>Rosaceae</taxon>
        <taxon>Amygdaloideae</taxon>
        <taxon>Maleae</taxon>
        <taxon>Pyrus</taxon>
    </lineage>
</organism>
<proteinExistence type="predicted"/>
<reference evidence="3" key="2">
    <citation type="submission" date="2019-10" db="EMBL/GenBank/DDBJ databases">
        <title>A de novo genome assembly of a pear dwarfing rootstock.</title>
        <authorList>
            <person name="Wang F."/>
            <person name="Wang J."/>
            <person name="Li S."/>
            <person name="Zhang Y."/>
            <person name="Fang M."/>
            <person name="Ma L."/>
            <person name="Zhao Y."/>
            <person name="Jiang S."/>
        </authorList>
    </citation>
    <scope>NUCLEOTIDE SEQUENCE [LARGE SCALE GENOMIC DNA]</scope>
</reference>
<name>A0A5N5G004_9ROSA</name>
<evidence type="ECO:0000313" key="3">
    <source>
        <dbReference type="Proteomes" id="UP000327157"/>
    </source>
</evidence>
<reference evidence="2 3" key="3">
    <citation type="submission" date="2019-11" db="EMBL/GenBank/DDBJ databases">
        <title>A de novo genome assembly of a pear dwarfing rootstock.</title>
        <authorList>
            <person name="Wang F."/>
            <person name="Wang J."/>
            <person name="Li S."/>
            <person name="Zhang Y."/>
            <person name="Fang M."/>
            <person name="Ma L."/>
            <person name="Zhao Y."/>
            <person name="Jiang S."/>
        </authorList>
    </citation>
    <scope>NUCLEOTIDE SEQUENCE [LARGE SCALE GENOMIC DNA]</scope>
    <source>
        <strain evidence="2">S2</strain>
        <tissue evidence="2">Leaf</tissue>
    </source>
</reference>
<sequence length="66" mass="7110">MLQRWATVEMNSPSKQEKKNLAAFGLGQGASLQLKEGRAGGRPSSAKATGDGLRCEKPNTFVGFWN</sequence>
<gene>
    <name evidence="2" type="ORF">D8674_011605</name>
</gene>
<evidence type="ECO:0000313" key="2">
    <source>
        <dbReference type="EMBL" id="KAB2608437.1"/>
    </source>
</evidence>
<feature type="region of interest" description="Disordered" evidence="1">
    <location>
        <begin position="34"/>
        <end position="53"/>
    </location>
</feature>
<comment type="caution">
    <text evidence="2">The sequence shown here is derived from an EMBL/GenBank/DDBJ whole genome shotgun (WGS) entry which is preliminary data.</text>
</comment>